<feature type="region of interest" description="Disordered" evidence="2">
    <location>
        <begin position="1519"/>
        <end position="1545"/>
    </location>
</feature>
<dbReference type="GO" id="GO:0015629">
    <property type="term" value="C:actin cytoskeleton"/>
    <property type="evidence" value="ECO:0007669"/>
    <property type="project" value="UniProtKB-ARBA"/>
</dbReference>
<dbReference type="Gene3D" id="6.10.30.50">
    <property type="match status" value="1"/>
</dbReference>
<feature type="compositionally biased region" description="Pro residues" evidence="2">
    <location>
        <begin position="952"/>
        <end position="966"/>
    </location>
</feature>
<dbReference type="SMART" id="SM00498">
    <property type="entry name" value="FH2"/>
    <property type="match status" value="1"/>
</dbReference>
<protein>
    <recommendedName>
        <fullName evidence="7">FH2 domain-containing protein</fullName>
    </recommendedName>
</protein>
<feature type="domain" description="DAD" evidence="3">
    <location>
        <begin position="1407"/>
        <end position="1434"/>
    </location>
</feature>
<organism evidence="5 6">
    <name type="scientific">Phellinidium pouzarii</name>
    <dbReference type="NCBI Taxonomy" id="167371"/>
    <lineage>
        <taxon>Eukaryota</taxon>
        <taxon>Fungi</taxon>
        <taxon>Dikarya</taxon>
        <taxon>Basidiomycota</taxon>
        <taxon>Agaricomycotina</taxon>
        <taxon>Agaricomycetes</taxon>
        <taxon>Hymenochaetales</taxon>
        <taxon>Hymenochaetaceae</taxon>
        <taxon>Phellinidium</taxon>
    </lineage>
</organism>
<dbReference type="InterPro" id="IPR010473">
    <property type="entry name" value="GTPase-bd"/>
</dbReference>
<dbReference type="InterPro" id="IPR010472">
    <property type="entry name" value="FH3_dom"/>
</dbReference>
<dbReference type="EMBL" id="SGPK01000096">
    <property type="protein sequence ID" value="THH08533.1"/>
    <property type="molecule type" value="Genomic_DNA"/>
</dbReference>
<evidence type="ECO:0000313" key="6">
    <source>
        <dbReference type="Proteomes" id="UP000308199"/>
    </source>
</evidence>
<dbReference type="Proteomes" id="UP000308199">
    <property type="component" value="Unassembled WGS sequence"/>
</dbReference>
<dbReference type="OrthoDB" id="1104827at2759"/>
<dbReference type="InterPro" id="IPR016024">
    <property type="entry name" value="ARM-type_fold"/>
</dbReference>
<feature type="compositionally biased region" description="Basic residues" evidence="2">
    <location>
        <begin position="703"/>
        <end position="715"/>
    </location>
</feature>
<feature type="compositionally biased region" description="Pro residues" evidence="2">
    <location>
        <begin position="915"/>
        <end position="940"/>
    </location>
</feature>
<feature type="compositionally biased region" description="Basic and acidic residues" evidence="2">
    <location>
        <begin position="1368"/>
        <end position="1392"/>
    </location>
</feature>
<proteinExistence type="predicted"/>
<keyword evidence="6" id="KW-1185">Reference proteome</keyword>
<dbReference type="GO" id="GO:0031267">
    <property type="term" value="F:small GTPase binding"/>
    <property type="evidence" value="ECO:0007669"/>
    <property type="project" value="InterPro"/>
</dbReference>
<feature type="compositionally biased region" description="Polar residues" evidence="2">
    <location>
        <begin position="829"/>
        <end position="862"/>
    </location>
</feature>
<dbReference type="SMART" id="SM01140">
    <property type="entry name" value="Drf_GBD"/>
    <property type="match status" value="1"/>
</dbReference>
<dbReference type="GO" id="GO:0005938">
    <property type="term" value="C:cell cortex"/>
    <property type="evidence" value="ECO:0007669"/>
    <property type="project" value="UniProtKB-ARBA"/>
</dbReference>
<dbReference type="SMART" id="SM01139">
    <property type="entry name" value="Drf_FH3"/>
    <property type="match status" value="1"/>
</dbReference>
<dbReference type="GO" id="GO:0051017">
    <property type="term" value="P:actin filament bundle assembly"/>
    <property type="evidence" value="ECO:0007669"/>
    <property type="project" value="TreeGrafter"/>
</dbReference>
<feature type="compositionally biased region" description="Basic residues" evidence="2">
    <location>
        <begin position="1"/>
        <end position="12"/>
    </location>
</feature>
<feature type="region of interest" description="Disordered" evidence="2">
    <location>
        <begin position="757"/>
        <end position="870"/>
    </location>
</feature>
<dbReference type="InterPro" id="IPR051661">
    <property type="entry name" value="Actin_filament_regulator"/>
</dbReference>
<feature type="compositionally biased region" description="Polar residues" evidence="2">
    <location>
        <begin position="758"/>
        <end position="791"/>
    </location>
</feature>
<dbReference type="Gene3D" id="1.10.238.150">
    <property type="entry name" value="Formin, FH3 diaphanous domain"/>
    <property type="match status" value="1"/>
</dbReference>
<dbReference type="GO" id="GO:1903475">
    <property type="term" value="P:mitotic actomyosin contractile ring assembly"/>
    <property type="evidence" value="ECO:0007669"/>
    <property type="project" value="TreeGrafter"/>
</dbReference>
<dbReference type="GO" id="GO:0051016">
    <property type="term" value="P:barbed-end actin filament capping"/>
    <property type="evidence" value="ECO:0007669"/>
    <property type="project" value="TreeGrafter"/>
</dbReference>
<dbReference type="Gene3D" id="1.20.58.630">
    <property type="match status" value="1"/>
</dbReference>
<feature type="region of interest" description="Disordered" evidence="2">
    <location>
        <begin position="1368"/>
        <end position="1406"/>
    </location>
</feature>
<feature type="domain" description="FH2" evidence="4">
    <location>
        <begin position="988"/>
        <end position="1389"/>
    </location>
</feature>
<dbReference type="InterPro" id="IPR015425">
    <property type="entry name" value="FH2_Formin"/>
</dbReference>
<evidence type="ECO:0000313" key="5">
    <source>
        <dbReference type="EMBL" id="THH08533.1"/>
    </source>
</evidence>
<dbReference type="PROSITE" id="PS51444">
    <property type="entry name" value="FH2"/>
    <property type="match status" value="1"/>
</dbReference>
<evidence type="ECO:0000259" key="4">
    <source>
        <dbReference type="PROSITE" id="PS51444"/>
    </source>
</evidence>
<feature type="compositionally biased region" description="Low complexity" evidence="2">
    <location>
        <begin position="96"/>
        <end position="133"/>
    </location>
</feature>
<dbReference type="PANTHER" id="PTHR47102:SF2">
    <property type="entry name" value="PROTEIN BNI1"/>
    <property type="match status" value="1"/>
</dbReference>
<dbReference type="InterPro" id="IPR014767">
    <property type="entry name" value="DAD_dom"/>
</dbReference>
<evidence type="ECO:0000259" key="3">
    <source>
        <dbReference type="PROSITE" id="PS51231"/>
    </source>
</evidence>
<feature type="compositionally biased region" description="Polar residues" evidence="2">
    <location>
        <begin position="147"/>
        <end position="169"/>
    </location>
</feature>
<evidence type="ECO:0000256" key="2">
    <source>
        <dbReference type="SAM" id="MobiDB-lite"/>
    </source>
</evidence>
<evidence type="ECO:0000256" key="1">
    <source>
        <dbReference type="SAM" id="Coils"/>
    </source>
</evidence>
<feature type="compositionally biased region" description="Polar residues" evidence="2">
    <location>
        <begin position="1395"/>
        <end position="1406"/>
    </location>
</feature>
<dbReference type="GO" id="GO:0043332">
    <property type="term" value="C:mating projection tip"/>
    <property type="evidence" value="ECO:0007669"/>
    <property type="project" value="TreeGrafter"/>
</dbReference>
<dbReference type="GO" id="GO:0003779">
    <property type="term" value="F:actin binding"/>
    <property type="evidence" value="ECO:0007669"/>
    <property type="project" value="InterPro"/>
</dbReference>
<dbReference type="Pfam" id="PF02181">
    <property type="entry name" value="FH2"/>
    <property type="match status" value="1"/>
</dbReference>
<feature type="coiled-coil region" evidence="1">
    <location>
        <begin position="600"/>
        <end position="627"/>
    </location>
</feature>
<feature type="region of interest" description="Disordered" evidence="2">
    <location>
        <begin position="887"/>
        <end position="966"/>
    </location>
</feature>
<feature type="region of interest" description="Disordered" evidence="2">
    <location>
        <begin position="1"/>
        <end position="46"/>
    </location>
</feature>
<reference evidence="5 6" key="1">
    <citation type="submission" date="2019-02" db="EMBL/GenBank/DDBJ databases">
        <title>Genome sequencing of the rare red list fungi Phellinidium pouzarii.</title>
        <authorList>
            <person name="Buettner E."/>
            <person name="Kellner H."/>
        </authorList>
    </citation>
    <scope>NUCLEOTIDE SEQUENCE [LARGE SCALE GENOMIC DNA]</scope>
    <source>
        <strain evidence="5 6">DSM 108285</strain>
    </source>
</reference>
<comment type="caution">
    <text evidence="5">The sequence shown here is derived from an EMBL/GenBank/DDBJ whole genome shotgun (WGS) entry which is preliminary data.</text>
</comment>
<dbReference type="Gene3D" id="1.25.10.10">
    <property type="entry name" value="Leucine-rich Repeat Variant"/>
    <property type="match status" value="2"/>
</dbReference>
<dbReference type="InterPro" id="IPR042201">
    <property type="entry name" value="FH2_Formin_sf"/>
</dbReference>
<dbReference type="PANTHER" id="PTHR47102">
    <property type="entry name" value="PROTEIN BNI1"/>
    <property type="match status" value="1"/>
</dbReference>
<accession>A0A4V3XD61</accession>
<dbReference type="SUPFAM" id="SSF101447">
    <property type="entry name" value="Formin homology 2 domain (FH2 domain)"/>
    <property type="match status" value="1"/>
</dbReference>
<dbReference type="GO" id="GO:0032153">
    <property type="term" value="C:cell division site"/>
    <property type="evidence" value="ECO:0007669"/>
    <property type="project" value="UniProtKB-ARBA"/>
</dbReference>
<dbReference type="Pfam" id="PF06367">
    <property type="entry name" value="Drf_FH3"/>
    <property type="match status" value="1"/>
</dbReference>
<dbReference type="SUPFAM" id="SSF48371">
    <property type="entry name" value="ARM repeat"/>
    <property type="match status" value="1"/>
</dbReference>
<feature type="region of interest" description="Disordered" evidence="2">
    <location>
        <begin position="665"/>
        <end position="734"/>
    </location>
</feature>
<dbReference type="InterPro" id="IPR011989">
    <property type="entry name" value="ARM-like"/>
</dbReference>
<keyword evidence="1" id="KW-0175">Coiled coil</keyword>
<name>A0A4V3XD61_9AGAM</name>
<feature type="region of interest" description="Disordered" evidence="2">
    <location>
        <begin position="79"/>
        <end position="183"/>
    </location>
</feature>
<dbReference type="Gene3D" id="1.20.58.2220">
    <property type="entry name" value="Formin, FH2 domain"/>
    <property type="match status" value="1"/>
</dbReference>
<evidence type="ECO:0008006" key="7">
    <source>
        <dbReference type="Google" id="ProtNLM"/>
    </source>
</evidence>
<gene>
    <name evidence="5" type="ORF">EW145_g2635</name>
</gene>
<sequence>MDTLFGRKKPRPRQTSTSADLSEHSIPYDRLGPASKSPIPVGTVSQGLRTSVTNSSVISAPITNPTLTSDGTELNYHAMQRSRSDRERLYPQSSRSLAKSPLVSASSSSATVSSEASTASTSSSSSITVANSSHVRRSEAFAGRRSPSMSDFGNLSPTSPPLTYNNLSNAPVRPSSVVSTHSENNRVSKYAVSLAASDSVQSHYSHASHIFHHGHKGIQDDFEFERPSDDTVQILFEQVRLRRDLGELPSLSADRKWQIVYNDEQLRWKEEKDREEMTKRQSDTGQTPTTYLKDSPEWYLKKFLDQTITPKQAASLLVSLRTALEALSTANNESGPYVYWFHSLESILLGRGKMGSLVGASEEIRKNAGMDSSLNEYAQANLLVIHGVLDHIDDLDLRIHHRTQMEGAGLRRIMAICREFGYPQIERQLDLIDNLIDADERALRDVLDQEILRDYSNPQDVYSAIVAKTQGSKALDYFLSAMQHLLLIHEEGPALNHYYQIIDSAVTDIVLDRKLNGAESKLGTSVQRIIAQLNEAEQYQHVEEQANEARGWALQLKIEKETLEEEISRGSDGLVGQLKAKVSQLEGKLNGSRGTIDLLQGQLEEQKRGYEEQIVQLEAQILELFRMLRELGRGVEEIVDRSQSMDRKDLMATLEKQLQRSKTISLLEGRRESTRRRTKAAGVDGLGGPDEVDGVSSSLSLKRGSKSHGRGKKQATHPDASGIRDSQFADADEASVQEHIEKRIAAAVFALQYPQRDGTISSPRNARNSPWRGNTSRLPLYGDSTSQNVPSDASGLLIPGPTDDYENGHKRDSRVPSEDKDSESEYRQSTKSGFTNYTEDTQATSVGSRRSAELSQSVSEAHSLAHENQSDNQLSLAQVFANKMTGLGNGPTTSSGNDAAVLPNHESTADDESHVPPPPPPPPPSTPGPPPPPPPPPPPVGVFGSTPAFSAPVPPPPTPLSAPPSTPGFAHPSMYLGMNLNNLIMARKDIAITPNTKMKQLQWDKLPQTQVGRTLWNDEEPDKEKEWIKMLREERIWEEMEEDFKAKQLVINLMAKQRKAELRSVLDPQTKKRVEILIQRVKSLQPEEIAFKIESFDKELCTETFLGELKKLLPTPEQVGKLNIYRNADAEELSGLHPSDRLMVKLIQIERLGPRIEAMLYKITFTDTRTLLDEGARKLIEAGEGLLRASRFKELLSLILLIGNYMNGTGIKGGAFGFRISSINKLVDTKSLNNTTLLHFLEKTIAHHFPDMAEFLNELEKPAEAYRVNLQDVRKGFVELRDGLKKIKSDLDEHFSNMDLSNSFISQMWTFVGKASSRLDDLKDNVNLADSTFKQAVSYYGEEERGMTSSEFYGIFKTFVTSYKKCQMDNRSAQEERNAAERRRKAAEESKANRSMKNTEGNSLETGDNAVLDTLLEKLRNGDSVGRKSRRSRRTNGKTAVPLRINVDANDTITTGAHADVPAAEDKTVDLARDMLAALKSDGFEAFNPTFSNRTERSVRRTKRHRVTEFGAEEMIASPTFSDDKESGVEQDEMREDQLESSFHRASCKDGVDGVVYDEDGDMTVR</sequence>
<feature type="compositionally biased region" description="Basic and acidic residues" evidence="2">
    <location>
        <begin position="806"/>
        <end position="828"/>
    </location>
</feature>
<dbReference type="PROSITE" id="PS51231">
    <property type="entry name" value="DAD"/>
    <property type="match status" value="1"/>
</dbReference>